<dbReference type="Proteomes" id="UP001152320">
    <property type="component" value="Chromosome 18"/>
</dbReference>
<keyword evidence="4" id="KW-1185">Reference proteome</keyword>
<name>A0A9Q0YLS1_HOLLE</name>
<dbReference type="EMBL" id="JAIZAY010000018">
    <property type="protein sequence ID" value="KAJ8024865.1"/>
    <property type="molecule type" value="Genomic_DNA"/>
</dbReference>
<evidence type="ECO:0000259" key="2">
    <source>
        <dbReference type="Pfam" id="PF26215"/>
    </source>
</evidence>
<accession>A0A9Q0YLS1</accession>
<dbReference type="AlphaFoldDB" id="A0A9Q0YLS1"/>
<sequence>MEISKTEVTYLDLKIFKGNKFQSTGILDTKVYTKPTETFQYLDRNSAHPLATFKGFIKGEVLRYARLCSNESDFLEKRNSFTERLLTRSYSPEEIAAATNGLDYKQRTNLLASKNIETAPPLVFKTTYTPHIKTCHLKQALTKHWNLIASDKQLSRLFPDYPTIAYKGVSNLKDLLVKSRFPPNQESDETEEGLILKNLKDPTQGFT</sequence>
<reference evidence="3" key="1">
    <citation type="submission" date="2021-10" db="EMBL/GenBank/DDBJ databases">
        <title>Tropical sea cucumber genome reveals ecological adaptation and Cuvierian tubules defense mechanism.</title>
        <authorList>
            <person name="Chen T."/>
        </authorList>
    </citation>
    <scope>NUCLEOTIDE SEQUENCE</scope>
    <source>
        <strain evidence="3">Nanhai2018</strain>
        <tissue evidence="3">Muscle</tissue>
    </source>
</reference>
<evidence type="ECO:0000313" key="4">
    <source>
        <dbReference type="Proteomes" id="UP001152320"/>
    </source>
</evidence>
<dbReference type="InterPro" id="IPR058912">
    <property type="entry name" value="HTH_animal"/>
</dbReference>
<evidence type="ECO:0000313" key="3">
    <source>
        <dbReference type="EMBL" id="KAJ8024865.1"/>
    </source>
</evidence>
<dbReference type="OrthoDB" id="10047121at2759"/>
<feature type="region of interest" description="Disordered" evidence="1">
    <location>
        <begin position="183"/>
        <end position="207"/>
    </location>
</feature>
<organism evidence="3 4">
    <name type="scientific">Holothuria leucospilota</name>
    <name type="common">Black long sea cucumber</name>
    <name type="synonym">Mertensiothuria leucospilota</name>
    <dbReference type="NCBI Taxonomy" id="206669"/>
    <lineage>
        <taxon>Eukaryota</taxon>
        <taxon>Metazoa</taxon>
        <taxon>Echinodermata</taxon>
        <taxon>Eleutherozoa</taxon>
        <taxon>Echinozoa</taxon>
        <taxon>Holothuroidea</taxon>
        <taxon>Aspidochirotacea</taxon>
        <taxon>Aspidochirotida</taxon>
        <taxon>Holothuriidae</taxon>
        <taxon>Holothuria</taxon>
    </lineage>
</organism>
<dbReference type="Pfam" id="PF26215">
    <property type="entry name" value="HTH_animal"/>
    <property type="match status" value="1"/>
</dbReference>
<gene>
    <name evidence="3" type="ORF">HOLleu_34899</name>
</gene>
<evidence type="ECO:0000256" key="1">
    <source>
        <dbReference type="SAM" id="MobiDB-lite"/>
    </source>
</evidence>
<proteinExistence type="predicted"/>
<dbReference type="PANTHER" id="PTHR21301">
    <property type="entry name" value="REVERSE TRANSCRIPTASE"/>
    <property type="match status" value="1"/>
</dbReference>
<feature type="domain" description="Helix-turn-helix" evidence="2">
    <location>
        <begin position="40"/>
        <end position="95"/>
    </location>
</feature>
<protein>
    <recommendedName>
        <fullName evidence="2">Helix-turn-helix domain-containing protein</fullName>
    </recommendedName>
</protein>
<dbReference type="PANTHER" id="PTHR21301:SF10">
    <property type="entry name" value="REVERSE TRANSCRIPTASE DOMAIN-CONTAINING PROTEIN"/>
    <property type="match status" value="1"/>
</dbReference>
<comment type="caution">
    <text evidence="3">The sequence shown here is derived from an EMBL/GenBank/DDBJ whole genome shotgun (WGS) entry which is preliminary data.</text>
</comment>